<feature type="transmembrane region" description="Helical" evidence="1">
    <location>
        <begin position="204"/>
        <end position="223"/>
    </location>
</feature>
<dbReference type="EMBL" id="WMLB01000044">
    <property type="protein sequence ID" value="MTH70330.1"/>
    <property type="molecule type" value="Genomic_DNA"/>
</dbReference>
<dbReference type="Proteomes" id="UP000433071">
    <property type="component" value="Unassembled WGS sequence"/>
</dbReference>
<proteinExistence type="predicted"/>
<feature type="transmembrane region" description="Helical" evidence="1">
    <location>
        <begin position="250"/>
        <end position="270"/>
    </location>
</feature>
<feature type="transmembrane region" description="Helical" evidence="1">
    <location>
        <begin position="299"/>
        <end position="322"/>
    </location>
</feature>
<comment type="caution">
    <text evidence="2">The sequence shown here is derived from an EMBL/GenBank/DDBJ whole genome shotgun (WGS) entry which is preliminary data.</text>
</comment>
<feature type="transmembrane region" description="Helical" evidence="1">
    <location>
        <begin position="101"/>
        <end position="123"/>
    </location>
</feature>
<accession>A0A6I3M6Q6</accession>
<reference evidence="2 3" key="1">
    <citation type="submission" date="2019-11" db="EMBL/GenBank/DDBJ databases">
        <title>Agromyces kandeliae sp. nov., isolated from mangrove soil.</title>
        <authorList>
            <person name="Wang R."/>
        </authorList>
    </citation>
    <scope>NUCLEOTIDE SEQUENCE [LARGE SCALE GENOMIC DNA]</scope>
    <source>
        <strain evidence="2 3">JCM 11433</strain>
    </source>
</reference>
<keyword evidence="1" id="KW-1133">Transmembrane helix</keyword>
<keyword evidence="3" id="KW-1185">Reference proteome</keyword>
<evidence type="ECO:0000256" key="1">
    <source>
        <dbReference type="SAM" id="Phobius"/>
    </source>
</evidence>
<gene>
    <name evidence="2" type="ORF">GJ743_18360</name>
</gene>
<evidence type="ECO:0000313" key="2">
    <source>
        <dbReference type="EMBL" id="MTH70330.1"/>
    </source>
</evidence>
<dbReference type="AlphaFoldDB" id="A0A6I3M6Q6"/>
<organism evidence="2 3">
    <name type="scientific">Agromyces bracchium</name>
    <dbReference type="NCBI Taxonomy" id="88376"/>
    <lineage>
        <taxon>Bacteria</taxon>
        <taxon>Bacillati</taxon>
        <taxon>Actinomycetota</taxon>
        <taxon>Actinomycetes</taxon>
        <taxon>Micrococcales</taxon>
        <taxon>Microbacteriaceae</taxon>
        <taxon>Agromyces</taxon>
    </lineage>
</organism>
<dbReference type="RefSeq" id="WP_155053352.1">
    <property type="nucleotide sequence ID" value="NZ_BAAAIB010000008.1"/>
</dbReference>
<protein>
    <submittedName>
        <fullName evidence="2">Uncharacterized protein</fullName>
    </submittedName>
</protein>
<feature type="transmembrane region" description="Helical" evidence="1">
    <location>
        <begin position="69"/>
        <end position="89"/>
    </location>
</feature>
<feature type="transmembrane region" description="Helical" evidence="1">
    <location>
        <begin position="12"/>
        <end position="41"/>
    </location>
</feature>
<keyword evidence="1" id="KW-0812">Transmembrane</keyword>
<keyword evidence="1" id="KW-0472">Membrane</keyword>
<name>A0A6I3M6Q6_9MICO</name>
<evidence type="ECO:0000313" key="3">
    <source>
        <dbReference type="Proteomes" id="UP000433071"/>
    </source>
</evidence>
<sequence length="348" mass="37095">MPPYESLSSIGFVGLLSIAFSIQTFSLVVAALVTPVILIVARIREDRQVERGSVGSAPAVEAWYRAERVTLSVAAGAVIVAFVFVYHVPGYLFDLVNIVEWWKYATPVFAAAVGVAAAFVVIASKRSGRTEQPVLAPTRRTWASFSGKMGLIGLSVSAVALVGTTIAAGSASSADAAGRFIYLDLIAPNASMPTVRPWFYGWDFGVPVLICTVALVAVTWLALSANAYRPYRRADTVNVERLARTRTATAIARIAAGGMLLALGGAWRFIAEAGKISRVVIEDGAQEQTFDTTWRYAEFALAAGWLAPAVEITALSVLLLAVSDLRIARSRHHATPNADPVVETAAAR</sequence>
<feature type="transmembrane region" description="Helical" evidence="1">
    <location>
        <begin position="149"/>
        <end position="171"/>
    </location>
</feature>
<dbReference type="OrthoDB" id="5067075at2"/>